<sequence>MEARVLFLCHALSLLCFLVAVCSARTTVLQPPSASMSARLNDDVLLLILDELANQGKGAHARPSRSGILASVCLVSRRFSRLARPRLWQHVEVSQGGQLAGLKATTGALGSCAVSYTVRWSWTANAVLADLVDVARWLPCVLDLRIHGCWTQLPSLSSIESHTCLRRLTLVGFKLPGPSGSPVVLPHLEQLSIYNVSVPASFPSQWLQPPNLPRLRALRLIGFGDASSRDVFPLPDILSPSLLAQLDFVQTDACALAPDEALARGSAPPFLFEVGAYERVAPRTLPRHTLLQSRSDLSGTLGLVCPDPLAAPVSARDGPPQDRFVVVFPKGVKPSVLDPSLQSAIEAHKASIKKLGGRVIECEGGPSEEEADALSLGFWRYARELKAARTAGVRERL</sequence>
<evidence type="ECO:0000313" key="2">
    <source>
        <dbReference type="EMBL" id="TNY22458.1"/>
    </source>
</evidence>
<dbReference type="SUPFAM" id="SSF52047">
    <property type="entry name" value="RNI-like"/>
    <property type="match status" value="1"/>
</dbReference>
<evidence type="ECO:0008006" key="4">
    <source>
        <dbReference type="Google" id="ProtNLM"/>
    </source>
</evidence>
<proteinExistence type="predicted"/>
<keyword evidence="1" id="KW-0732">Signal</keyword>
<accession>A0A5C5G044</accession>
<dbReference type="AlphaFoldDB" id="A0A5C5G044"/>
<evidence type="ECO:0000313" key="3">
    <source>
        <dbReference type="Proteomes" id="UP000311382"/>
    </source>
</evidence>
<gene>
    <name evidence="2" type="ORF">DMC30DRAFT_144867</name>
</gene>
<dbReference type="Proteomes" id="UP000311382">
    <property type="component" value="Unassembled WGS sequence"/>
</dbReference>
<comment type="caution">
    <text evidence="2">The sequence shown here is derived from an EMBL/GenBank/DDBJ whole genome shotgun (WGS) entry which is preliminary data.</text>
</comment>
<evidence type="ECO:0000256" key="1">
    <source>
        <dbReference type="SAM" id="SignalP"/>
    </source>
</evidence>
<dbReference type="EMBL" id="SOZI01000025">
    <property type="protein sequence ID" value="TNY22458.1"/>
    <property type="molecule type" value="Genomic_DNA"/>
</dbReference>
<organism evidence="2 3">
    <name type="scientific">Rhodotorula diobovata</name>
    <dbReference type="NCBI Taxonomy" id="5288"/>
    <lineage>
        <taxon>Eukaryota</taxon>
        <taxon>Fungi</taxon>
        <taxon>Dikarya</taxon>
        <taxon>Basidiomycota</taxon>
        <taxon>Pucciniomycotina</taxon>
        <taxon>Microbotryomycetes</taxon>
        <taxon>Sporidiobolales</taxon>
        <taxon>Sporidiobolaceae</taxon>
        <taxon>Rhodotorula</taxon>
    </lineage>
</organism>
<dbReference type="OrthoDB" id="10517277at2759"/>
<reference evidence="2 3" key="1">
    <citation type="submission" date="2019-03" db="EMBL/GenBank/DDBJ databases">
        <title>Rhodosporidium diobovatum UCD-FST 08-225 genome sequencing, assembly, and annotation.</title>
        <authorList>
            <person name="Fakankun I.U."/>
            <person name="Fristensky B."/>
            <person name="Levin D.B."/>
        </authorList>
    </citation>
    <scope>NUCLEOTIDE SEQUENCE [LARGE SCALE GENOMIC DNA]</scope>
    <source>
        <strain evidence="2 3">UCD-FST 08-225</strain>
    </source>
</reference>
<feature type="chain" id="PRO_5022685552" description="F-box domain-containing protein" evidence="1">
    <location>
        <begin position="25"/>
        <end position="397"/>
    </location>
</feature>
<protein>
    <recommendedName>
        <fullName evidence="4">F-box domain-containing protein</fullName>
    </recommendedName>
</protein>
<keyword evidence="3" id="KW-1185">Reference proteome</keyword>
<name>A0A5C5G044_9BASI</name>
<feature type="signal peptide" evidence="1">
    <location>
        <begin position="1"/>
        <end position="24"/>
    </location>
</feature>